<sequence>MVPAERLTEFVLAGTSVITRKARAAQEARRNVILGIYVIIILTCMFCLELGDLSGLIKII</sequence>
<feature type="transmembrane region" description="Helical" evidence="1">
    <location>
        <begin position="34"/>
        <end position="57"/>
    </location>
</feature>
<reference evidence="2 3" key="1">
    <citation type="submission" date="2015-12" db="EMBL/GenBank/DDBJ databases">
        <authorList>
            <person name="Shamseldin A."/>
            <person name="Moawad H."/>
            <person name="Abd El-Rahim W.M."/>
            <person name="Sadowsky M.J."/>
        </authorList>
    </citation>
    <scope>NUCLEOTIDE SEQUENCE [LARGE SCALE GENOMIC DNA]</scope>
    <source>
        <strain evidence="2 3">LMG9050</strain>
    </source>
</reference>
<proteinExistence type="predicted"/>
<keyword evidence="1" id="KW-0472">Membrane</keyword>
<name>A0A1T1NWX1_9XANT</name>
<protein>
    <submittedName>
        <fullName evidence="2">Uncharacterized protein</fullName>
    </submittedName>
</protein>
<comment type="caution">
    <text evidence="2">The sequence shown here is derived from an EMBL/GenBank/DDBJ whole genome shotgun (WGS) entry which is preliminary data.</text>
</comment>
<keyword evidence="1" id="KW-0812">Transmembrane</keyword>
<dbReference type="AlphaFoldDB" id="A0A1T1NWX1"/>
<evidence type="ECO:0000313" key="2">
    <source>
        <dbReference type="EMBL" id="OOW67643.1"/>
    </source>
</evidence>
<organism evidence="2 3">
    <name type="scientific">Xanthomonas axonopodis pv. melhusii</name>
    <dbReference type="NCBI Taxonomy" id="487834"/>
    <lineage>
        <taxon>Bacteria</taxon>
        <taxon>Pseudomonadati</taxon>
        <taxon>Pseudomonadota</taxon>
        <taxon>Gammaproteobacteria</taxon>
        <taxon>Lysobacterales</taxon>
        <taxon>Lysobacteraceae</taxon>
        <taxon>Xanthomonas</taxon>
    </lineage>
</organism>
<keyword evidence="1" id="KW-1133">Transmembrane helix</keyword>
<gene>
    <name evidence="2" type="ORF">Xmlh_17085</name>
</gene>
<dbReference type="EMBL" id="LOJW01000038">
    <property type="protein sequence ID" value="OOW67643.1"/>
    <property type="molecule type" value="Genomic_DNA"/>
</dbReference>
<accession>A0A1T1NWX1</accession>
<dbReference type="Proteomes" id="UP000190559">
    <property type="component" value="Unassembled WGS sequence"/>
</dbReference>
<evidence type="ECO:0000313" key="3">
    <source>
        <dbReference type="Proteomes" id="UP000190559"/>
    </source>
</evidence>
<evidence type="ECO:0000256" key="1">
    <source>
        <dbReference type="SAM" id="Phobius"/>
    </source>
</evidence>